<evidence type="ECO:0000256" key="5">
    <source>
        <dbReference type="ARBA" id="ARBA00022970"/>
    </source>
</evidence>
<dbReference type="SMART" id="SM00382">
    <property type="entry name" value="AAA"/>
    <property type="match status" value="1"/>
</dbReference>
<dbReference type="RefSeq" id="WP_141165114.1">
    <property type="nucleotide sequence ID" value="NZ_VHLH01000001.1"/>
</dbReference>
<reference evidence="7 8" key="1">
    <citation type="submission" date="2019-06" db="EMBL/GenBank/DDBJ databases">
        <authorList>
            <person name="Li M."/>
        </authorList>
    </citation>
    <scope>NUCLEOTIDE SEQUENCE [LARGE SCALE GENOMIC DNA]</scope>
    <source>
        <strain evidence="7 8">BGMRC6574</strain>
    </source>
</reference>
<evidence type="ECO:0000256" key="2">
    <source>
        <dbReference type="ARBA" id="ARBA00022448"/>
    </source>
</evidence>
<comment type="caution">
    <text evidence="7">The sequence shown here is derived from an EMBL/GenBank/DDBJ whole genome shotgun (WGS) entry which is preliminary data.</text>
</comment>
<dbReference type="InterPro" id="IPR027417">
    <property type="entry name" value="P-loop_NTPase"/>
</dbReference>
<gene>
    <name evidence="7" type="ORF">FJU11_00885</name>
</gene>
<evidence type="ECO:0000256" key="4">
    <source>
        <dbReference type="ARBA" id="ARBA00022840"/>
    </source>
</evidence>
<dbReference type="GO" id="GO:0016887">
    <property type="term" value="F:ATP hydrolysis activity"/>
    <property type="evidence" value="ECO:0007669"/>
    <property type="project" value="InterPro"/>
</dbReference>
<dbReference type="PANTHER" id="PTHR43820:SF4">
    <property type="entry name" value="HIGH-AFFINITY BRANCHED-CHAIN AMINO ACID TRANSPORT ATP-BINDING PROTEIN LIVF"/>
    <property type="match status" value="1"/>
</dbReference>
<keyword evidence="5" id="KW-0029">Amino-acid transport</keyword>
<dbReference type="InterPro" id="IPR003593">
    <property type="entry name" value="AAA+_ATPase"/>
</dbReference>
<proteinExistence type="inferred from homology"/>
<evidence type="ECO:0000259" key="6">
    <source>
        <dbReference type="PROSITE" id="PS50893"/>
    </source>
</evidence>
<dbReference type="InterPro" id="IPR003439">
    <property type="entry name" value="ABC_transporter-like_ATP-bd"/>
</dbReference>
<dbReference type="Gene3D" id="3.40.50.300">
    <property type="entry name" value="P-loop containing nucleotide triphosphate hydrolases"/>
    <property type="match status" value="1"/>
</dbReference>
<dbReference type="PROSITE" id="PS50893">
    <property type="entry name" value="ABC_TRANSPORTER_2"/>
    <property type="match status" value="1"/>
</dbReference>
<dbReference type="Pfam" id="PF00005">
    <property type="entry name" value="ABC_tran"/>
    <property type="match status" value="1"/>
</dbReference>
<accession>A0A506UHM1</accession>
<dbReference type="GO" id="GO:0015807">
    <property type="term" value="P:L-amino acid transport"/>
    <property type="evidence" value="ECO:0007669"/>
    <property type="project" value="TreeGrafter"/>
</dbReference>
<feature type="domain" description="ABC transporter" evidence="6">
    <location>
        <begin position="5"/>
        <end position="237"/>
    </location>
</feature>
<keyword evidence="8" id="KW-1185">Reference proteome</keyword>
<comment type="similarity">
    <text evidence="1">Belongs to the ABC transporter superfamily.</text>
</comment>
<dbReference type="OrthoDB" id="9806149at2"/>
<dbReference type="InterPro" id="IPR017871">
    <property type="entry name" value="ABC_transporter-like_CS"/>
</dbReference>
<dbReference type="EMBL" id="VHLH01000001">
    <property type="protein sequence ID" value="TPW32811.1"/>
    <property type="molecule type" value="Genomic_DNA"/>
</dbReference>
<dbReference type="InterPro" id="IPR052156">
    <property type="entry name" value="BCAA_Transport_ATP-bd_LivF"/>
</dbReference>
<keyword evidence="3" id="KW-0547">Nucleotide-binding</keyword>
<protein>
    <submittedName>
        <fullName evidence="7">ABC transporter ATP-binding protein</fullName>
    </submittedName>
</protein>
<keyword evidence="2" id="KW-0813">Transport</keyword>
<organism evidence="7 8">
    <name type="scientific">Pararhizobium mangrovi</name>
    <dbReference type="NCBI Taxonomy" id="2590452"/>
    <lineage>
        <taxon>Bacteria</taxon>
        <taxon>Pseudomonadati</taxon>
        <taxon>Pseudomonadota</taxon>
        <taxon>Alphaproteobacteria</taxon>
        <taxon>Hyphomicrobiales</taxon>
        <taxon>Rhizobiaceae</taxon>
        <taxon>Rhizobium/Agrobacterium group</taxon>
        <taxon>Pararhizobium</taxon>
    </lineage>
</organism>
<evidence type="ECO:0000256" key="3">
    <source>
        <dbReference type="ARBA" id="ARBA00022741"/>
    </source>
</evidence>
<evidence type="ECO:0000313" key="8">
    <source>
        <dbReference type="Proteomes" id="UP000320314"/>
    </source>
</evidence>
<dbReference type="Proteomes" id="UP000320314">
    <property type="component" value="Unassembled WGS sequence"/>
</dbReference>
<name>A0A506UHM1_9HYPH</name>
<dbReference type="PROSITE" id="PS00211">
    <property type="entry name" value="ABC_TRANSPORTER_1"/>
    <property type="match status" value="1"/>
</dbReference>
<dbReference type="CDD" id="cd03224">
    <property type="entry name" value="ABC_TM1139_LivF_branched"/>
    <property type="match status" value="1"/>
</dbReference>
<sequence>MPALLTVDTISAGYGDSEILHDVSMEVHEGEIVSIIGPNGAGKSTLMKTVFGLLHPKKGSIRFGEHDISHHSPYRIVEVGMCYVPQVANVFTDLTVEENLEMGAFLLKGGDIGARKERIFELFPRLKERRRQRAGKMSGGERQMVAMGSALMLDPKLVLMDEPSAGLSPKMVEVIFERIAEINRQDGPAILMVEQNAQLSLQMAHRGYVLASGENRVEGTGKDLLNDPEVARLYLGG</sequence>
<evidence type="ECO:0000256" key="1">
    <source>
        <dbReference type="ARBA" id="ARBA00005417"/>
    </source>
</evidence>
<dbReference type="SUPFAM" id="SSF52540">
    <property type="entry name" value="P-loop containing nucleoside triphosphate hydrolases"/>
    <property type="match status" value="1"/>
</dbReference>
<dbReference type="GO" id="GO:0005524">
    <property type="term" value="F:ATP binding"/>
    <property type="evidence" value="ECO:0007669"/>
    <property type="project" value="UniProtKB-KW"/>
</dbReference>
<evidence type="ECO:0000313" key="7">
    <source>
        <dbReference type="EMBL" id="TPW32811.1"/>
    </source>
</evidence>
<keyword evidence="4 7" id="KW-0067">ATP-binding</keyword>
<dbReference type="GO" id="GO:0015658">
    <property type="term" value="F:branched-chain amino acid transmembrane transporter activity"/>
    <property type="evidence" value="ECO:0007669"/>
    <property type="project" value="TreeGrafter"/>
</dbReference>
<dbReference type="PANTHER" id="PTHR43820">
    <property type="entry name" value="HIGH-AFFINITY BRANCHED-CHAIN AMINO ACID TRANSPORT ATP-BINDING PROTEIN LIVF"/>
    <property type="match status" value="1"/>
</dbReference>
<dbReference type="AlphaFoldDB" id="A0A506UHM1"/>